<dbReference type="Pfam" id="PF03600">
    <property type="entry name" value="CitMHS"/>
    <property type="match status" value="1"/>
</dbReference>
<accession>A0A382IL50</accession>
<dbReference type="AlphaFoldDB" id="A0A382IL50"/>
<feature type="domain" description="Citrate transporter-like" evidence="8">
    <location>
        <begin position="16"/>
        <end position="204"/>
    </location>
</feature>
<feature type="transmembrane region" description="Helical" evidence="7">
    <location>
        <begin position="91"/>
        <end position="124"/>
    </location>
</feature>
<feature type="transmembrane region" description="Helical" evidence="7">
    <location>
        <begin position="51"/>
        <end position="71"/>
    </location>
</feature>
<organism evidence="9">
    <name type="scientific">marine metagenome</name>
    <dbReference type="NCBI Taxonomy" id="408172"/>
    <lineage>
        <taxon>unclassified sequences</taxon>
        <taxon>metagenomes</taxon>
        <taxon>ecological metagenomes</taxon>
    </lineage>
</organism>
<keyword evidence="4" id="KW-0677">Repeat</keyword>
<dbReference type="InterPro" id="IPR051679">
    <property type="entry name" value="DASS-Related_Transporters"/>
</dbReference>
<dbReference type="InterPro" id="IPR004680">
    <property type="entry name" value="Cit_transptr-like_dom"/>
</dbReference>
<dbReference type="GO" id="GO:0055085">
    <property type="term" value="P:transmembrane transport"/>
    <property type="evidence" value="ECO:0007669"/>
    <property type="project" value="InterPro"/>
</dbReference>
<evidence type="ECO:0000259" key="8">
    <source>
        <dbReference type="Pfam" id="PF03600"/>
    </source>
</evidence>
<dbReference type="GO" id="GO:0005886">
    <property type="term" value="C:plasma membrane"/>
    <property type="evidence" value="ECO:0007669"/>
    <property type="project" value="TreeGrafter"/>
</dbReference>
<keyword evidence="5 7" id="KW-1133">Transmembrane helix</keyword>
<feature type="non-terminal residue" evidence="9">
    <location>
        <position position="258"/>
    </location>
</feature>
<evidence type="ECO:0000256" key="4">
    <source>
        <dbReference type="ARBA" id="ARBA00022737"/>
    </source>
</evidence>
<gene>
    <name evidence="9" type="ORF">METZ01_LOCUS252437</name>
</gene>
<keyword evidence="6 7" id="KW-0472">Membrane</keyword>
<evidence type="ECO:0000256" key="2">
    <source>
        <dbReference type="ARBA" id="ARBA00022448"/>
    </source>
</evidence>
<dbReference type="EMBL" id="UINC01067683">
    <property type="protein sequence ID" value="SVB99583.1"/>
    <property type="molecule type" value="Genomic_DNA"/>
</dbReference>
<reference evidence="9" key="1">
    <citation type="submission" date="2018-05" db="EMBL/GenBank/DDBJ databases">
        <authorList>
            <person name="Lanie J.A."/>
            <person name="Ng W.-L."/>
            <person name="Kazmierczak K.M."/>
            <person name="Andrzejewski T.M."/>
            <person name="Davidsen T.M."/>
            <person name="Wayne K.J."/>
            <person name="Tettelin H."/>
            <person name="Glass J.I."/>
            <person name="Rusch D."/>
            <person name="Podicherti R."/>
            <person name="Tsui H.-C.T."/>
            <person name="Winkler M.E."/>
        </authorList>
    </citation>
    <scope>NUCLEOTIDE SEQUENCE</scope>
</reference>
<evidence type="ECO:0000256" key="6">
    <source>
        <dbReference type="ARBA" id="ARBA00023136"/>
    </source>
</evidence>
<feature type="transmembrane region" description="Helical" evidence="7">
    <location>
        <begin position="136"/>
        <end position="161"/>
    </location>
</feature>
<feature type="transmembrane region" description="Helical" evidence="7">
    <location>
        <begin position="28"/>
        <end position="44"/>
    </location>
</feature>
<sequence>VTPAIVFVLALTVCAVVLFVTEKFSPDIVAILVMIVLLVFRVLTPAEGLAGFANTATVTVGAMFVLSAGMFRSGAVNFVSKALGRLARHSSPLMLFALMVGVGVLSSFLNNTAAVAILIPVVIVVARRAKTSPSKLLMPLSFASMFGGMCTVLGTSTNILASSIAEEAGLGAFGMFEFTKLGVIFFGVGVAYMMTIGRRLVPDHRGQGDLTTTFGLGDYLTDLVLQSESKSVGHSLASAPLVKELNIDVLQILRDEEP</sequence>
<dbReference type="PANTHER" id="PTHR43652:SF2">
    <property type="entry name" value="BASIC AMINO ACID ANTIPORTER YFCC-RELATED"/>
    <property type="match status" value="1"/>
</dbReference>
<name>A0A382IL50_9ZZZZ</name>
<dbReference type="PANTHER" id="PTHR43652">
    <property type="entry name" value="BASIC AMINO ACID ANTIPORTER YFCC-RELATED"/>
    <property type="match status" value="1"/>
</dbReference>
<evidence type="ECO:0000256" key="1">
    <source>
        <dbReference type="ARBA" id="ARBA00004141"/>
    </source>
</evidence>
<evidence type="ECO:0000256" key="3">
    <source>
        <dbReference type="ARBA" id="ARBA00022692"/>
    </source>
</evidence>
<keyword evidence="2" id="KW-0813">Transport</keyword>
<keyword evidence="3 7" id="KW-0812">Transmembrane</keyword>
<evidence type="ECO:0000256" key="7">
    <source>
        <dbReference type="SAM" id="Phobius"/>
    </source>
</evidence>
<feature type="non-terminal residue" evidence="9">
    <location>
        <position position="1"/>
    </location>
</feature>
<evidence type="ECO:0000256" key="5">
    <source>
        <dbReference type="ARBA" id="ARBA00022989"/>
    </source>
</evidence>
<proteinExistence type="predicted"/>
<comment type="subcellular location">
    <subcellularLocation>
        <location evidence="1">Membrane</location>
        <topology evidence="1">Multi-pass membrane protein</topology>
    </subcellularLocation>
</comment>
<protein>
    <recommendedName>
        <fullName evidence="8">Citrate transporter-like domain-containing protein</fullName>
    </recommendedName>
</protein>
<evidence type="ECO:0000313" key="9">
    <source>
        <dbReference type="EMBL" id="SVB99583.1"/>
    </source>
</evidence>